<dbReference type="Proteomes" id="UP001165580">
    <property type="component" value="Unassembled WGS sequence"/>
</dbReference>
<name>A0ABT2GAA8_9MICO</name>
<organism evidence="2 3">
    <name type="scientific">Herbiconiux gentiana</name>
    <dbReference type="NCBI Taxonomy" id="2970912"/>
    <lineage>
        <taxon>Bacteria</taxon>
        <taxon>Bacillati</taxon>
        <taxon>Actinomycetota</taxon>
        <taxon>Actinomycetes</taxon>
        <taxon>Micrococcales</taxon>
        <taxon>Microbacteriaceae</taxon>
        <taxon>Herbiconiux</taxon>
    </lineage>
</organism>
<sequence>MGDSEVMVTVIVSWHRSGRHVIADAPRSATHPRAIEPLEKSPERR</sequence>
<keyword evidence="3" id="KW-1185">Reference proteome</keyword>
<evidence type="ECO:0000313" key="3">
    <source>
        <dbReference type="Proteomes" id="UP001165580"/>
    </source>
</evidence>
<evidence type="ECO:0000256" key="1">
    <source>
        <dbReference type="SAM" id="MobiDB-lite"/>
    </source>
</evidence>
<feature type="compositionally biased region" description="Basic and acidic residues" evidence="1">
    <location>
        <begin position="33"/>
        <end position="45"/>
    </location>
</feature>
<accession>A0ABT2GAA8</accession>
<feature type="region of interest" description="Disordered" evidence="1">
    <location>
        <begin position="22"/>
        <end position="45"/>
    </location>
</feature>
<gene>
    <name evidence="2" type="ORF">NVV95_01060</name>
</gene>
<evidence type="ECO:0000313" key="2">
    <source>
        <dbReference type="EMBL" id="MCS5713133.1"/>
    </source>
</evidence>
<comment type="caution">
    <text evidence="2">The sequence shown here is derived from an EMBL/GenBank/DDBJ whole genome shotgun (WGS) entry which is preliminary data.</text>
</comment>
<proteinExistence type="predicted"/>
<protein>
    <submittedName>
        <fullName evidence="2">Uncharacterized protein</fullName>
    </submittedName>
</protein>
<reference evidence="2" key="1">
    <citation type="submission" date="2022-08" db="EMBL/GenBank/DDBJ databases">
        <authorList>
            <person name="Deng Y."/>
            <person name="Han X.-F."/>
            <person name="Zhang Y.-Q."/>
        </authorList>
    </citation>
    <scope>NUCLEOTIDE SEQUENCE</scope>
    <source>
        <strain evidence="2">CPCC 205716</strain>
    </source>
</reference>
<dbReference type="EMBL" id="JANTEZ010000001">
    <property type="protein sequence ID" value="MCS5713133.1"/>
    <property type="molecule type" value="Genomic_DNA"/>
</dbReference>